<keyword evidence="7" id="KW-1185">Reference proteome</keyword>
<evidence type="ECO:0000313" key="7">
    <source>
        <dbReference type="Proteomes" id="UP000073816"/>
    </source>
</evidence>
<evidence type="ECO:0000313" key="6">
    <source>
        <dbReference type="EMBL" id="AMQ56654.1"/>
    </source>
</evidence>
<comment type="function">
    <text evidence="1">Involved in DNA recombination.</text>
</comment>
<dbReference type="OrthoDB" id="370725at2"/>
<dbReference type="Proteomes" id="UP000073816">
    <property type="component" value="Chromosome"/>
</dbReference>
<dbReference type="PATRIC" id="fig|1727163.4.peg.1984"/>
<keyword evidence="5" id="KW-0472">Membrane</keyword>
<keyword evidence="5" id="KW-0812">Transmembrane</keyword>
<accession>A0A142ENE9</accession>
<keyword evidence="4" id="KW-0233">DNA recombination</keyword>
<evidence type="ECO:0000256" key="4">
    <source>
        <dbReference type="ARBA" id="ARBA00023172"/>
    </source>
</evidence>
<keyword evidence="3" id="KW-0175">Coiled coil</keyword>
<reference evidence="6 7" key="2">
    <citation type="journal article" date="2016" name="Genome Announc.">
        <title>Complete Genome Sequence of Algoriphagus sp. Strain M8-2, Isolated from a Brackish Lake.</title>
        <authorList>
            <person name="Muraguchi Y."/>
            <person name="Kushimoto K."/>
            <person name="Ohtsubo Y."/>
            <person name="Suzuki T."/>
            <person name="Dohra H."/>
            <person name="Kimbara K."/>
            <person name="Shintani M."/>
        </authorList>
    </citation>
    <scope>NUCLEOTIDE SEQUENCE [LARGE SCALE GENOMIC DNA]</scope>
    <source>
        <strain evidence="6 7">M8-2</strain>
    </source>
</reference>
<evidence type="ECO:0000256" key="3">
    <source>
        <dbReference type="ARBA" id="ARBA00023054"/>
    </source>
</evidence>
<proteinExistence type="inferred from homology"/>
<comment type="similarity">
    <text evidence="2">Belongs to the RmuC family.</text>
</comment>
<organism evidence="6 7">
    <name type="scientific">Algoriphagus sanaruensis</name>
    <dbReference type="NCBI Taxonomy" id="1727163"/>
    <lineage>
        <taxon>Bacteria</taxon>
        <taxon>Pseudomonadati</taxon>
        <taxon>Bacteroidota</taxon>
        <taxon>Cytophagia</taxon>
        <taxon>Cytophagales</taxon>
        <taxon>Cyclobacteriaceae</taxon>
        <taxon>Algoriphagus</taxon>
    </lineage>
</organism>
<dbReference type="RefSeq" id="WP_067546546.1">
    <property type="nucleotide sequence ID" value="NZ_CP012836.1"/>
</dbReference>
<sequence>MQIEWLIYLVLFIQLVSLIFIFTKKENRSEIKIQEEFGKLNRDLFQLLSEGRKESSEHLTRQFQFVFDQQRGSAKDQQEALRMFGETIRQAMADLTAIQRERLSELSRKQDELVKNTEARLEKIRETVDEKLQKTLEARLGQSFELVSKQLQAVQQGLGEMQNLANGVGDLKKVLTNVKSRGVLGEYQLQAILENILSPEQYLVNAAVHGTRERVEFAVKLPGQDEPVLLPIDSKFPQEAYLRLVDAYETGDKTQVEISRIELIRAVKKSASDIQTKYIHPPGTTDFAVLFLPVESLYAEILREPGLAQQIQLDFKVIITGPTTLSALLNSLQMGFKTLAIQKRSAEVWQILGAIKNEFGKFGELLERTQRKLNEANSELDKLVGVRTRVIQRKLQEVEELPEIESKKLLED</sequence>
<dbReference type="STRING" id="1727163.AO498_09495"/>
<dbReference type="PANTHER" id="PTHR30563">
    <property type="entry name" value="DNA RECOMBINATION PROTEIN RMUC"/>
    <property type="match status" value="1"/>
</dbReference>
<dbReference type="KEGG" id="alm:AO498_09495"/>
<dbReference type="EMBL" id="CP012836">
    <property type="protein sequence ID" value="AMQ56654.1"/>
    <property type="molecule type" value="Genomic_DNA"/>
</dbReference>
<feature type="transmembrane region" description="Helical" evidence="5">
    <location>
        <begin position="6"/>
        <end position="23"/>
    </location>
</feature>
<dbReference type="AlphaFoldDB" id="A0A142ENE9"/>
<protein>
    <submittedName>
        <fullName evidence="6">Recombinase RmuC</fullName>
    </submittedName>
</protein>
<evidence type="ECO:0000256" key="2">
    <source>
        <dbReference type="ARBA" id="ARBA00009840"/>
    </source>
</evidence>
<keyword evidence="5" id="KW-1133">Transmembrane helix</keyword>
<name>A0A142ENE9_9BACT</name>
<dbReference type="Pfam" id="PF02646">
    <property type="entry name" value="RmuC"/>
    <property type="match status" value="1"/>
</dbReference>
<evidence type="ECO:0000256" key="5">
    <source>
        <dbReference type="SAM" id="Phobius"/>
    </source>
</evidence>
<evidence type="ECO:0000256" key="1">
    <source>
        <dbReference type="ARBA" id="ARBA00003416"/>
    </source>
</evidence>
<dbReference type="GO" id="GO:0006310">
    <property type="term" value="P:DNA recombination"/>
    <property type="evidence" value="ECO:0007669"/>
    <property type="project" value="UniProtKB-KW"/>
</dbReference>
<gene>
    <name evidence="6" type="ORF">AO498_09495</name>
</gene>
<dbReference type="InterPro" id="IPR003798">
    <property type="entry name" value="DNA_recombination_RmuC"/>
</dbReference>
<reference evidence="7" key="1">
    <citation type="submission" date="2015-09" db="EMBL/GenBank/DDBJ databases">
        <title>Complete sequence of Algoriphagus sp. M8-2.</title>
        <authorList>
            <person name="Shintani M."/>
        </authorList>
    </citation>
    <scope>NUCLEOTIDE SEQUENCE [LARGE SCALE GENOMIC DNA]</scope>
    <source>
        <strain evidence="7">M8-2</strain>
    </source>
</reference>
<dbReference type="PANTHER" id="PTHR30563:SF0">
    <property type="entry name" value="DNA RECOMBINATION PROTEIN RMUC"/>
    <property type="match status" value="1"/>
</dbReference>